<sequence length="139" mass="15948">MDLYGSAGDEVLEVYRKNKTKNDNEIIELMTDKILELAKQNRHVSLHCVPKPDYEKLNVIDIGLNSTRAVNKNFSLQKFTNAFKALQKEGYVTKFIDETSKSNSCWHLEIKPNGKAISEYNKRTILQPIRFIDGVRGIC</sequence>
<dbReference type="EMBL" id="AP023086">
    <property type="protein sequence ID" value="BCD95839.1"/>
    <property type="molecule type" value="Genomic_DNA"/>
</dbReference>
<dbReference type="AlphaFoldDB" id="A0AAN2BIG5"/>
<dbReference type="KEGG" id="marq:MARGE09_P0038"/>
<evidence type="ECO:0000313" key="2">
    <source>
        <dbReference type="Proteomes" id="UP001320119"/>
    </source>
</evidence>
<accession>A0AAN2BIG5</accession>
<protein>
    <submittedName>
        <fullName evidence="1">Uncharacterized protein</fullName>
    </submittedName>
</protein>
<dbReference type="Proteomes" id="UP001320119">
    <property type="component" value="Chromosome"/>
</dbReference>
<dbReference type="RefSeq" id="WP_236985295.1">
    <property type="nucleotide sequence ID" value="NZ_AP023086.1"/>
</dbReference>
<gene>
    <name evidence="1" type="ORF">MARGE09_P0038</name>
</gene>
<proteinExistence type="predicted"/>
<reference evidence="1 2" key="1">
    <citation type="journal article" date="2022" name="IScience">
        <title>An ultrasensitive nanofiber-based assay for enzymatic hydrolysis and deep-sea microbial degradation of cellulose.</title>
        <authorList>
            <person name="Tsudome M."/>
            <person name="Tachioka M."/>
            <person name="Miyazaki M."/>
            <person name="Uchimura K."/>
            <person name="Tsuda M."/>
            <person name="Takaki Y."/>
            <person name="Deguchi S."/>
        </authorList>
    </citation>
    <scope>NUCLEOTIDE SEQUENCE [LARGE SCALE GENOMIC DNA]</scope>
    <source>
        <strain evidence="1 2">GE09</strain>
    </source>
</reference>
<organism evidence="1 2">
    <name type="scientific">Marinagarivorans cellulosilyticus</name>
    <dbReference type="NCBI Taxonomy" id="2721545"/>
    <lineage>
        <taxon>Bacteria</taxon>
        <taxon>Pseudomonadati</taxon>
        <taxon>Pseudomonadota</taxon>
        <taxon>Gammaproteobacteria</taxon>
        <taxon>Cellvibrionales</taxon>
        <taxon>Cellvibrionaceae</taxon>
        <taxon>Marinagarivorans</taxon>
    </lineage>
</organism>
<keyword evidence="2" id="KW-1185">Reference proteome</keyword>
<evidence type="ECO:0000313" key="1">
    <source>
        <dbReference type="EMBL" id="BCD95839.1"/>
    </source>
</evidence>
<name>A0AAN2BIG5_9GAMM</name>